<keyword evidence="3" id="KW-1185">Reference proteome</keyword>
<gene>
    <name evidence="2" type="ORF">GMARGA_LOCUS532</name>
</gene>
<feature type="region of interest" description="Disordered" evidence="1">
    <location>
        <begin position="1"/>
        <end position="20"/>
    </location>
</feature>
<organism evidence="2 3">
    <name type="scientific">Gigaspora margarita</name>
    <dbReference type="NCBI Taxonomy" id="4874"/>
    <lineage>
        <taxon>Eukaryota</taxon>
        <taxon>Fungi</taxon>
        <taxon>Fungi incertae sedis</taxon>
        <taxon>Mucoromycota</taxon>
        <taxon>Glomeromycotina</taxon>
        <taxon>Glomeromycetes</taxon>
        <taxon>Diversisporales</taxon>
        <taxon>Gigasporaceae</taxon>
        <taxon>Gigaspora</taxon>
    </lineage>
</organism>
<protein>
    <submittedName>
        <fullName evidence="2">22867_t:CDS:1</fullName>
    </submittedName>
</protein>
<dbReference type="Proteomes" id="UP000789901">
    <property type="component" value="Unassembled WGS sequence"/>
</dbReference>
<proteinExistence type="predicted"/>
<evidence type="ECO:0000313" key="2">
    <source>
        <dbReference type="EMBL" id="CAG8465786.1"/>
    </source>
</evidence>
<accession>A0ABM8VWS0</accession>
<name>A0ABM8VWS0_GIGMA</name>
<comment type="caution">
    <text evidence="2">The sequence shown here is derived from an EMBL/GenBank/DDBJ whole genome shotgun (WGS) entry which is preliminary data.</text>
</comment>
<sequence>MNEQEHIANPIYKKETSLKRQERMRQEYEAKLAAKNVEIEQILEKNNDLAQEKQAKEDQLLALRAANKALDKALFAERSKKEIGEYQAESEGQAISRMAVEILKKRCRAGRYGVKCQDMPSLEQSNNQEFLQELQNCLHNRQLSEKEVAKILEAEQ</sequence>
<evidence type="ECO:0000256" key="1">
    <source>
        <dbReference type="SAM" id="MobiDB-lite"/>
    </source>
</evidence>
<evidence type="ECO:0000313" key="3">
    <source>
        <dbReference type="Proteomes" id="UP000789901"/>
    </source>
</evidence>
<dbReference type="EMBL" id="CAJVQB010000089">
    <property type="protein sequence ID" value="CAG8465786.1"/>
    <property type="molecule type" value="Genomic_DNA"/>
</dbReference>
<reference evidence="2 3" key="1">
    <citation type="submission" date="2021-06" db="EMBL/GenBank/DDBJ databases">
        <authorList>
            <person name="Kallberg Y."/>
            <person name="Tangrot J."/>
            <person name="Rosling A."/>
        </authorList>
    </citation>
    <scope>NUCLEOTIDE SEQUENCE [LARGE SCALE GENOMIC DNA]</scope>
    <source>
        <strain evidence="2 3">120-4 pot B 10/14</strain>
    </source>
</reference>